<dbReference type="Gene3D" id="3.20.20.410">
    <property type="entry name" value="Protein of unknown function UPF0759"/>
    <property type="match status" value="1"/>
</dbReference>
<organism evidence="1 2">
    <name type="scientific">Caldimonas aquatica</name>
    <dbReference type="NCBI Taxonomy" id="376175"/>
    <lineage>
        <taxon>Bacteria</taxon>
        <taxon>Pseudomonadati</taxon>
        <taxon>Pseudomonadota</taxon>
        <taxon>Betaproteobacteria</taxon>
        <taxon>Burkholderiales</taxon>
        <taxon>Sphaerotilaceae</taxon>
        <taxon>Caldimonas</taxon>
    </lineage>
</organism>
<evidence type="ECO:0000313" key="1">
    <source>
        <dbReference type="EMBL" id="UZD55829.1"/>
    </source>
</evidence>
<sequence>MTVRIGISGWRYEGWRGVFYPLGLPQRDELAFASRAFDTIEINGSFYGLLRPPHYEAWYAQTPPGFVLAVKAPRYITHVKRLRDVERALANFFASGVLRLREKMGPLLWQLPPNFEFDAERIDGFLRLLPRDSQEAAALARRRDSGFMKGRTALAVDAPRPWRHAIEVRHESFITPRFIELLQRHGVAVVVADAAGKWPCIEDVTADFVYLRLHGHEDLYASGYSDAALSGWARRIGAWHEGSQPGDARLADGTREPHRRPRDVYAYFDNDAKVHAPFDAAALRAMLRLPPLEHTPQRRHPTGS</sequence>
<dbReference type="InterPro" id="IPR036520">
    <property type="entry name" value="UPF0759_sf"/>
</dbReference>
<dbReference type="Proteomes" id="UP001163266">
    <property type="component" value="Chromosome"/>
</dbReference>
<dbReference type="EMBL" id="CP110257">
    <property type="protein sequence ID" value="UZD55829.1"/>
    <property type="molecule type" value="Genomic_DNA"/>
</dbReference>
<dbReference type="PANTHER" id="PTHR30348:SF4">
    <property type="entry name" value="DUF72 DOMAIN-CONTAINING PROTEIN"/>
    <property type="match status" value="1"/>
</dbReference>
<dbReference type="Pfam" id="PF01904">
    <property type="entry name" value="DUF72"/>
    <property type="match status" value="1"/>
</dbReference>
<dbReference type="PANTHER" id="PTHR30348">
    <property type="entry name" value="UNCHARACTERIZED PROTEIN YECE"/>
    <property type="match status" value="1"/>
</dbReference>
<protein>
    <submittedName>
        <fullName evidence="1">DUF72 domain-containing protein</fullName>
    </submittedName>
</protein>
<proteinExistence type="predicted"/>
<dbReference type="SUPFAM" id="SSF117396">
    <property type="entry name" value="TM1631-like"/>
    <property type="match status" value="1"/>
</dbReference>
<evidence type="ECO:0000313" key="2">
    <source>
        <dbReference type="Proteomes" id="UP001163266"/>
    </source>
</evidence>
<keyword evidence="2" id="KW-1185">Reference proteome</keyword>
<name>A0ABY6MV26_9BURK</name>
<accession>A0ABY6MV26</accession>
<dbReference type="RefSeq" id="WP_264893582.1">
    <property type="nucleotide sequence ID" value="NZ_CP110257.1"/>
</dbReference>
<gene>
    <name evidence="1" type="ORF">OMP39_04410</name>
</gene>
<reference evidence="1" key="1">
    <citation type="submission" date="2022-10" db="EMBL/GenBank/DDBJ databases">
        <title>Complete genome sequence of Schlegelella aquatica LMG 23380.</title>
        <authorList>
            <person name="Musilova J."/>
            <person name="Kourilova X."/>
            <person name="Bezdicek M."/>
            <person name="Hermankova K."/>
            <person name="Obruca S."/>
            <person name="Sedlar K."/>
        </authorList>
    </citation>
    <scope>NUCLEOTIDE SEQUENCE</scope>
    <source>
        <strain evidence="1">LMG 23380</strain>
    </source>
</reference>
<dbReference type="InterPro" id="IPR002763">
    <property type="entry name" value="DUF72"/>
</dbReference>